<dbReference type="GO" id="GO:0098703">
    <property type="term" value="P:calcium ion import across plasma membrane"/>
    <property type="evidence" value="ECO:0007669"/>
    <property type="project" value="TreeGrafter"/>
</dbReference>
<comment type="caution">
    <text evidence="9">The sequence shown here is derived from an EMBL/GenBank/DDBJ whole genome shotgun (WGS) entry which is preliminary data.</text>
</comment>
<evidence type="ECO:0000256" key="7">
    <source>
        <dbReference type="SAM" id="Phobius"/>
    </source>
</evidence>
<keyword evidence="10" id="KW-1185">Reference proteome</keyword>
<feature type="coiled-coil region" evidence="6">
    <location>
        <begin position="1073"/>
        <end position="1115"/>
    </location>
</feature>
<evidence type="ECO:0000256" key="6">
    <source>
        <dbReference type="SAM" id="Coils"/>
    </source>
</evidence>
<keyword evidence="4 7" id="KW-1133">Transmembrane helix</keyword>
<feature type="transmembrane region" description="Helical" evidence="7">
    <location>
        <begin position="918"/>
        <end position="935"/>
    </location>
</feature>
<feature type="transmembrane region" description="Helical" evidence="7">
    <location>
        <begin position="951"/>
        <end position="973"/>
    </location>
</feature>
<dbReference type="EMBL" id="WTPW01001059">
    <property type="protein sequence ID" value="KAF0459574.1"/>
    <property type="molecule type" value="Genomic_DNA"/>
</dbReference>
<feature type="transmembrane region" description="Helical" evidence="7">
    <location>
        <begin position="718"/>
        <end position="739"/>
    </location>
</feature>
<dbReference type="InterPro" id="IPR024862">
    <property type="entry name" value="TRPV"/>
</dbReference>
<accession>A0A8H3XH03</accession>
<keyword evidence="9" id="KW-0675">Receptor</keyword>
<dbReference type="Proteomes" id="UP000439903">
    <property type="component" value="Unassembled WGS sequence"/>
</dbReference>
<dbReference type="InterPro" id="IPR005821">
    <property type="entry name" value="Ion_trans_dom"/>
</dbReference>
<evidence type="ECO:0000256" key="1">
    <source>
        <dbReference type="ARBA" id="ARBA00004141"/>
    </source>
</evidence>
<evidence type="ECO:0000256" key="4">
    <source>
        <dbReference type="ARBA" id="ARBA00022989"/>
    </source>
</evidence>
<feature type="transmembrane region" description="Helical" evidence="7">
    <location>
        <begin position="809"/>
        <end position="830"/>
    </location>
</feature>
<comment type="subcellular location">
    <subcellularLocation>
        <location evidence="1">Membrane</location>
        <topology evidence="1">Multi-pass membrane protein</topology>
    </subcellularLocation>
</comment>
<evidence type="ECO:0000313" key="10">
    <source>
        <dbReference type="Proteomes" id="UP000439903"/>
    </source>
</evidence>
<evidence type="ECO:0000313" key="9">
    <source>
        <dbReference type="EMBL" id="KAF0459574.1"/>
    </source>
</evidence>
<organism evidence="9 10">
    <name type="scientific">Gigaspora margarita</name>
    <dbReference type="NCBI Taxonomy" id="4874"/>
    <lineage>
        <taxon>Eukaryota</taxon>
        <taxon>Fungi</taxon>
        <taxon>Fungi incertae sedis</taxon>
        <taxon>Mucoromycota</taxon>
        <taxon>Glomeromycotina</taxon>
        <taxon>Glomeromycetes</taxon>
        <taxon>Diversisporales</taxon>
        <taxon>Gigasporaceae</taxon>
        <taxon>Gigaspora</taxon>
    </lineage>
</organism>
<gene>
    <name evidence="9" type="ORF">F8M41_000737</name>
</gene>
<dbReference type="Pfam" id="PF00520">
    <property type="entry name" value="Ion_trans"/>
    <property type="match status" value="1"/>
</dbReference>
<keyword evidence="5 7" id="KW-0472">Membrane</keyword>
<reference evidence="9 10" key="1">
    <citation type="journal article" date="2019" name="Environ. Microbiol.">
        <title>At the nexus of three kingdoms: the genome of the mycorrhizal fungus Gigaspora margarita provides insights into plant, endobacterial and fungal interactions.</title>
        <authorList>
            <person name="Venice F."/>
            <person name="Ghignone S."/>
            <person name="Salvioli di Fossalunga A."/>
            <person name="Amselem J."/>
            <person name="Novero M."/>
            <person name="Xianan X."/>
            <person name="Sedzielewska Toro K."/>
            <person name="Morin E."/>
            <person name="Lipzen A."/>
            <person name="Grigoriev I.V."/>
            <person name="Henrissat B."/>
            <person name="Martin F.M."/>
            <person name="Bonfante P."/>
        </authorList>
    </citation>
    <scope>NUCLEOTIDE SEQUENCE [LARGE SCALE GENOMIC DNA]</scope>
    <source>
        <strain evidence="9 10">BEG34</strain>
    </source>
</reference>
<evidence type="ECO:0000256" key="3">
    <source>
        <dbReference type="ARBA" id="ARBA00022737"/>
    </source>
</evidence>
<feature type="domain" description="Ion transport" evidence="8">
    <location>
        <begin position="718"/>
        <end position="987"/>
    </location>
</feature>
<keyword evidence="6" id="KW-0175">Coiled coil</keyword>
<keyword evidence="2 7" id="KW-0812">Transmembrane</keyword>
<dbReference type="GO" id="GO:0005886">
    <property type="term" value="C:plasma membrane"/>
    <property type="evidence" value="ECO:0007669"/>
    <property type="project" value="TreeGrafter"/>
</dbReference>
<dbReference type="OrthoDB" id="6068913at2759"/>
<keyword evidence="3" id="KW-0677">Repeat</keyword>
<feature type="transmembrane region" description="Helical" evidence="7">
    <location>
        <begin position="751"/>
        <end position="772"/>
    </location>
</feature>
<sequence length="1145" mass="134560">MSSSGPEELIVEDHTPHREKEISQYVFSLNMQYIVTWSKDDESIVGWSITNDLSNDLSIEPINSLNTDDLKSLLNNNVFEIFHLKRASDCKRFIILYPMYNEEFAVIDITTKSRQILNVQGLKENQLSYHDDIAFLENGDLAIAKGEPVNRAYIFSKLKFNDKYQWICKNSIELGKYYDYKCKINKNGTLFMYFNTPHVIIQWNLITRKFEMQYILNWNLLADFAYSQLEMNSDNTLLVITSCSESFNTSVYVYSPKSGIEIANKTFNNKIGELDQFCFIGSREKERFFISFKNRKTKNYVTYISNPLTYTLDVSPDTNVLHDILSQNCKVINDYIIKIDKNKLSIKKLSQNENWQNHLQSKERYAGSTFFNTKEIKQFILSILERYKSNQFLTQSYSDVSNEHPGEAYTWIVTNKSDEDFNATYLKAKIKSNLKETPENCFYSYDSVDEYRLEFKVLKNDDIIFVSSSGIQIFSVNSEESSIELIYFWEEDIEYIIRKTQAQESIINHLISFKNKLDLDIGILPTPNFGEYDCYSTLKNNELALKLYGKEIIQKSIQRNASNETNEILDNCYKYSISMFESGDINNFLLFINQITFALVELEKFNKNLKATEKFLLKINLLYRRFYDGFKFRDINDSSLLSHLQYYGIYVHSYLSNTSFFDYLFFWISENWNLLERNYPQIHKILKSPYLFYLSYFAIFPQKNLLLSLNGIPMENNIIFLIWILYSIFMCCFLIVSTISKNEISWNNQVILLILTIFLGFIHFIFEIRQFIHKPMHYITSPWNWFDLAAILFPTITSIIWLHDITIPVWIITISVFLLEIKFLLFFHVLEYFGTYFAIMIGVAQKFFSFLVVLGILVLAFAHSFHILLRPTAKYSYNQPSYTDDTNNPWNLVSTYQFISSNGTVEGLSLVEIPDDNTNMFALFSTSLLAVYFMLTGDSSAVSSWVYKNNWILVFLMVIFSFFTTIYLLNLFISLLGNAVNETNNEESFLQLKCEILSEIELFLMLPYQRRKKNWFPDILYYEVSVHELKKYIKKITGDEEIFQNIFPSVKKKLQNIFPEIKDSNEEIKDTIKAQKDESLKDLKAQIDELLKDLKVQTDESLKNLKAQINESLNDRLRTQIDEALKEPIDKFNKLIEFIEKKESE</sequence>
<dbReference type="InterPro" id="IPR036322">
    <property type="entry name" value="WD40_repeat_dom_sf"/>
</dbReference>
<evidence type="ECO:0000256" key="2">
    <source>
        <dbReference type="ARBA" id="ARBA00022692"/>
    </source>
</evidence>
<dbReference type="PANTHER" id="PTHR10582">
    <property type="entry name" value="TRANSIENT RECEPTOR POTENTIAL ION CHANNEL PROTEIN"/>
    <property type="match status" value="1"/>
</dbReference>
<evidence type="ECO:0000256" key="5">
    <source>
        <dbReference type="ARBA" id="ARBA00023136"/>
    </source>
</evidence>
<protein>
    <submittedName>
        <fullName evidence="9">Transient receptor potential cation channel subfamily V member 4-like</fullName>
    </submittedName>
</protein>
<name>A0A8H3XH03_GIGMA</name>
<dbReference type="PANTHER" id="PTHR10582:SF2">
    <property type="entry name" value="INACTIVE"/>
    <property type="match status" value="1"/>
</dbReference>
<feature type="transmembrane region" description="Helical" evidence="7">
    <location>
        <begin position="784"/>
        <end position="802"/>
    </location>
</feature>
<evidence type="ECO:0000259" key="8">
    <source>
        <dbReference type="Pfam" id="PF00520"/>
    </source>
</evidence>
<dbReference type="GO" id="GO:0005216">
    <property type="term" value="F:monoatomic ion channel activity"/>
    <property type="evidence" value="ECO:0007669"/>
    <property type="project" value="InterPro"/>
</dbReference>
<dbReference type="AlphaFoldDB" id="A0A8H3XH03"/>
<feature type="transmembrane region" description="Helical" evidence="7">
    <location>
        <begin position="836"/>
        <end position="862"/>
    </location>
</feature>
<dbReference type="SUPFAM" id="SSF50978">
    <property type="entry name" value="WD40 repeat-like"/>
    <property type="match status" value="1"/>
</dbReference>
<proteinExistence type="predicted"/>